<dbReference type="RefSeq" id="WP_014805176.1">
    <property type="nucleotide sequence ID" value="NC_018020.1"/>
</dbReference>
<organism evidence="11 12">
    <name type="scientific">Turneriella parva (strain ATCC BAA-1111 / DSM 21527 / NCTC 11395 / H)</name>
    <name type="common">Leptospira parva</name>
    <dbReference type="NCBI Taxonomy" id="869212"/>
    <lineage>
        <taxon>Bacteria</taxon>
        <taxon>Pseudomonadati</taxon>
        <taxon>Spirochaetota</taxon>
        <taxon>Spirochaetia</taxon>
        <taxon>Leptospirales</taxon>
        <taxon>Leptospiraceae</taxon>
        <taxon>Turneriella</taxon>
    </lineage>
</organism>
<keyword evidence="3 9" id="KW-0031">Aminopeptidase</keyword>
<protein>
    <recommendedName>
        <fullName evidence="10">M18 family aminopeptidase</fullName>
        <ecNumber evidence="10">3.4.11.-</ecNumber>
    </recommendedName>
</protein>
<sequence length="418" mass="45611">MTLPEFLDSSPSPAWAAETAAQMLAAAGFVSVVDAAATEARRYYLRPQPGMLFAVSLPENKKGVQLAFRIIGAHTDSPHLRLKPNADFTREGMRLIATEVYGGALLYTWFDRDLGLAGEVYFQHGDSIAQKLLRIDRAIASVPSLAIHLQRAVTEEGFAPNKQNETNAIFSGEINSKTLREFIAAEAGVAEAEILSYDLSLFDTQKAQQTGLQKEYLASARLDNLVSCYAALTALLGSGAEDTIQIVALYDHEEIGSNSESGAESALTEKLLRSIQVRLHLSDAEYDASLAKSIFLSADMAHGVHPNYADKHDAQNRPRLGGGVTLKVNQNRRYASSAATQAAFYDICKRHHLPHQTYTHRNDLPCGSTIGPTVSARLGVPTMDAGIAMLAMHSIRETCAYADVEVYKKFMESFLRVS</sequence>
<evidence type="ECO:0000313" key="11">
    <source>
        <dbReference type="EMBL" id="AFM14700.1"/>
    </source>
</evidence>
<comment type="cofactor">
    <cofactor evidence="1 10">
        <name>Zn(2+)</name>
        <dbReference type="ChEBI" id="CHEBI:29105"/>
    </cofactor>
</comment>
<evidence type="ECO:0000256" key="6">
    <source>
        <dbReference type="ARBA" id="ARBA00022801"/>
    </source>
</evidence>
<dbReference type="Gene3D" id="3.40.630.10">
    <property type="entry name" value="Zn peptidases"/>
    <property type="match status" value="1"/>
</dbReference>
<evidence type="ECO:0000256" key="3">
    <source>
        <dbReference type="ARBA" id="ARBA00022438"/>
    </source>
</evidence>
<evidence type="ECO:0000256" key="5">
    <source>
        <dbReference type="ARBA" id="ARBA00022723"/>
    </source>
</evidence>
<evidence type="ECO:0000256" key="1">
    <source>
        <dbReference type="ARBA" id="ARBA00001947"/>
    </source>
</evidence>
<dbReference type="GO" id="GO:0008237">
    <property type="term" value="F:metallopeptidase activity"/>
    <property type="evidence" value="ECO:0007669"/>
    <property type="project" value="UniProtKB-KW"/>
</dbReference>
<evidence type="ECO:0000256" key="7">
    <source>
        <dbReference type="ARBA" id="ARBA00022833"/>
    </source>
</evidence>
<comment type="similarity">
    <text evidence="2 9">Belongs to the peptidase M18 family.</text>
</comment>
<reference evidence="11 12" key="1">
    <citation type="submission" date="2012-06" db="EMBL/GenBank/DDBJ databases">
        <title>The complete chromosome of genome of Turneriella parva DSM 21527.</title>
        <authorList>
            <consortium name="US DOE Joint Genome Institute (JGI-PGF)"/>
            <person name="Lucas S."/>
            <person name="Han J."/>
            <person name="Lapidus A."/>
            <person name="Bruce D."/>
            <person name="Goodwin L."/>
            <person name="Pitluck S."/>
            <person name="Peters L."/>
            <person name="Kyrpides N."/>
            <person name="Mavromatis K."/>
            <person name="Ivanova N."/>
            <person name="Mikhailova N."/>
            <person name="Chertkov O."/>
            <person name="Detter J.C."/>
            <person name="Tapia R."/>
            <person name="Han C."/>
            <person name="Land M."/>
            <person name="Hauser L."/>
            <person name="Markowitz V."/>
            <person name="Cheng J.-F."/>
            <person name="Hugenholtz P."/>
            <person name="Woyke T."/>
            <person name="Wu D."/>
            <person name="Gronow S."/>
            <person name="Wellnitz S."/>
            <person name="Brambilla E."/>
            <person name="Klenk H.-P."/>
            <person name="Eisen J.A."/>
        </authorList>
    </citation>
    <scope>NUCLEOTIDE SEQUENCE [LARGE SCALE GENOMIC DNA]</scope>
    <source>
        <strain evidence="12">ATCC BAA-1111 / DSM 21527 / NCTC 11395 / H</strain>
    </source>
</reference>
<keyword evidence="5 9" id="KW-0479">Metal-binding</keyword>
<keyword evidence="6 9" id="KW-0378">Hydrolase</keyword>
<dbReference type="AlphaFoldDB" id="I4BBP3"/>
<dbReference type="EC" id="3.4.11.-" evidence="10"/>
<proteinExistence type="inferred from homology"/>
<evidence type="ECO:0000256" key="4">
    <source>
        <dbReference type="ARBA" id="ARBA00022670"/>
    </source>
</evidence>
<dbReference type="GO" id="GO:0005737">
    <property type="term" value="C:cytoplasm"/>
    <property type="evidence" value="ECO:0007669"/>
    <property type="project" value="UniProtKB-ARBA"/>
</dbReference>
<dbReference type="HOGENOM" id="CLU_019532_2_0_12"/>
<keyword evidence="8 9" id="KW-0482">Metalloprotease</keyword>
<dbReference type="KEGG" id="tpx:Turpa_4066"/>
<dbReference type="PRINTS" id="PR00932">
    <property type="entry name" value="AMINO1PTASE"/>
</dbReference>
<dbReference type="Gene3D" id="2.30.250.10">
    <property type="entry name" value="Aminopeptidase i, Domain 2"/>
    <property type="match status" value="1"/>
</dbReference>
<dbReference type="Pfam" id="PF02127">
    <property type="entry name" value="Peptidase_M18"/>
    <property type="match status" value="1"/>
</dbReference>
<gene>
    <name evidence="11" type="ordered locus">Turpa_4066</name>
</gene>
<dbReference type="SUPFAM" id="SSF53187">
    <property type="entry name" value="Zn-dependent exopeptidases"/>
    <property type="match status" value="1"/>
</dbReference>
<dbReference type="Proteomes" id="UP000006048">
    <property type="component" value="Chromosome"/>
</dbReference>
<dbReference type="PATRIC" id="fig|869212.3.peg.4101"/>
<evidence type="ECO:0000313" key="12">
    <source>
        <dbReference type="Proteomes" id="UP000006048"/>
    </source>
</evidence>
<evidence type="ECO:0000256" key="2">
    <source>
        <dbReference type="ARBA" id="ARBA00008290"/>
    </source>
</evidence>
<keyword evidence="4 9" id="KW-0645">Protease</keyword>
<dbReference type="InterPro" id="IPR023358">
    <property type="entry name" value="Peptidase_M18_dom2"/>
</dbReference>
<keyword evidence="12" id="KW-1185">Reference proteome</keyword>
<dbReference type="GO" id="GO:0004177">
    <property type="term" value="F:aminopeptidase activity"/>
    <property type="evidence" value="ECO:0007669"/>
    <property type="project" value="UniProtKB-KW"/>
</dbReference>
<dbReference type="InterPro" id="IPR001948">
    <property type="entry name" value="Peptidase_M18"/>
</dbReference>
<dbReference type="OrthoDB" id="9764268at2"/>
<dbReference type="PANTHER" id="PTHR28570:SF3">
    <property type="entry name" value="ASPARTYL AMINOPEPTIDASE"/>
    <property type="match status" value="1"/>
</dbReference>
<dbReference type="PANTHER" id="PTHR28570">
    <property type="entry name" value="ASPARTYL AMINOPEPTIDASE"/>
    <property type="match status" value="1"/>
</dbReference>
<dbReference type="EMBL" id="CP002959">
    <property type="protein sequence ID" value="AFM14700.1"/>
    <property type="molecule type" value="Genomic_DNA"/>
</dbReference>
<evidence type="ECO:0000256" key="9">
    <source>
        <dbReference type="RuleBase" id="RU004386"/>
    </source>
</evidence>
<dbReference type="GO" id="GO:0008270">
    <property type="term" value="F:zinc ion binding"/>
    <property type="evidence" value="ECO:0007669"/>
    <property type="project" value="InterPro"/>
</dbReference>
<dbReference type="GO" id="GO:0006508">
    <property type="term" value="P:proteolysis"/>
    <property type="evidence" value="ECO:0007669"/>
    <property type="project" value="UniProtKB-KW"/>
</dbReference>
<keyword evidence="7 9" id="KW-0862">Zinc</keyword>
<dbReference type="STRING" id="869212.Turpa_4066"/>
<evidence type="ECO:0000256" key="8">
    <source>
        <dbReference type="ARBA" id="ARBA00023049"/>
    </source>
</evidence>
<accession>I4BBP3</accession>
<name>I4BBP3_TURPD</name>
<dbReference type="SUPFAM" id="SSF101821">
    <property type="entry name" value="Aminopeptidase/glucanase lid domain"/>
    <property type="match status" value="1"/>
</dbReference>
<evidence type="ECO:0000256" key="10">
    <source>
        <dbReference type="RuleBase" id="RU004387"/>
    </source>
</evidence>
<dbReference type="NCBIfam" id="NF002759">
    <property type="entry name" value="PRK02813.1"/>
    <property type="match status" value="1"/>
</dbReference>